<keyword evidence="1" id="KW-1133">Transmembrane helix</keyword>
<keyword evidence="1" id="KW-0472">Membrane</keyword>
<dbReference type="AlphaFoldDB" id="A0A178WEB4"/>
<name>A0A178WEB4_ARATH</name>
<evidence type="ECO:0000256" key="1">
    <source>
        <dbReference type="SAM" id="Phobius"/>
    </source>
</evidence>
<keyword evidence="1" id="KW-0812">Transmembrane</keyword>
<protein>
    <recommendedName>
        <fullName evidence="4">Transmembrane protein</fullName>
    </recommendedName>
</protein>
<evidence type="ECO:0000313" key="2">
    <source>
        <dbReference type="EMBL" id="OAP15825.1"/>
    </source>
</evidence>
<comment type="caution">
    <text evidence="2">The sequence shown here is derived from an EMBL/GenBank/DDBJ whole genome shotgun (WGS) entry which is preliminary data.</text>
</comment>
<accession>A0A178WEB4</accession>
<proteinExistence type="predicted"/>
<evidence type="ECO:0000313" key="3">
    <source>
        <dbReference type="Proteomes" id="UP000078284"/>
    </source>
</evidence>
<reference evidence="3" key="1">
    <citation type="journal article" date="2016" name="Proc. Natl. Acad. Sci. U.S.A.">
        <title>Chromosome-level assembly of Arabidopsis thaliana Ler reveals the extent of translocation and inversion polymorphisms.</title>
        <authorList>
            <person name="Zapata L."/>
            <person name="Ding J."/>
            <person name="Willing E.M."/>
            <person name="Hartwig B."/>
            <person name="Bezdan D."/>
            <person name="Jiao W.B."/>
            <person name="Patel V."/>
            <person name="Velikkakam James G."/>
            <person name="Koornneef M."/>
            <person name="Ossowski S."/>
            <person name="Schneeberger K."/>
        </authorList>
    </citation>
    <scope>NUCLEOTIDE SEQUENCE [LARGE SCALE GENOMIC DNA]</scope>
    <source>
        <strain evidence="3">cv. Landsberg erecta</strain>
    </source>
</reference>
<dbReference type="Proteomes" id="UP000078284">
    <property type="component" value="Chromosome 1"/>
</dbReference>
<dbReference type="EMBL" id="LUHQ01000001">
    <property type="protein sequence ID" value="OAP15825.1"/>
    <property type="molecule type" value="Genomic_DNA"/>
</dbReference>
<sequence>MSPVAILFIVFGAFLMFLFILWLIHFLYHKAKKDGKESIACLGSGYGGDFGG</sequence>
<evidence type="ECO:0008006" key="4">
    <source>
        <dbReference type="Google" id="ProtNLM"/>
    </source>
</evidence>
<organism evidence="2 3">
    <name type="scientific">Arabidopsis thaliana</name>
    <name type="common">Mouse-ear cress</name>
    <dbReference type="NCBI Taxonomy" id="3702"/>
    <lineage>
        <taxon>Eukaryota</taxon>
        <taxon>Viridiplantae</taxon>
        <taxon>Streptophyta</taxon>
        <taxon>Embryophyta</taxon>
        <taxon>Tracheophyta</taxon>
        <taxon>Spermatophyta</taxon>
        <taxon>Magnoliopsida</taxon>
        <taxon>eudicotyledons</taxon>
        <taxon>Gunneridae</taxon>
        <taxon>Pentapetalae</taxon>
        <taxon>rosids</taxon>
        <taxon>malvids</taxon>
        <taxon>Brassicales</taxon>
        <taxon>Brassicaceae</taxon>
        <taxon>Camelineae</taxon>
        <taxon>Arabidopsis</taxon>
    </lineage>
</organism>
<feature type="transmembrane region" description="Helical" evidence="1">
    <location>
        <begin position="6"/>
        <end position="28"/>
    </location>
</feature>
<gene>
    <name evidence="2" type="ordered locus">AXX17_At1g47980</name>
</gene>